<keyword evidence="14" id="KW-0009">Actin-binding</keyword>
<keyword evidence="21" id="KW-1185">Reference proteome</keyword>
<evidence type="ECO:0000259" key="19">
    <source>
        <dbReference type="PROSITE" id="PS50023"/>
    </source>
</evidence>
<keyword evidence="11" id="KW-0560">Oxidoreductase</keyword>
<evidence type="ECO:0000256" key="1">
    <source>
        <dbReference type="ARBA" id="ARBA00001974"/>
    </source>
</evidence>
<dbReference type="SUPFAM" id="SSF47576">
    <property type="entry name" value="Calponin-homology domain, CH-domain"/>
    <property type="match status" value="1"/>
</dbReference>
<comment type="subcellular location">
    <subcellularLocation>
        <location evidence="2">Cytoplasm</location>
    </subcellularLocation>
</comment>
<dbReference type="SMART" id="SM01203">
    <property type="entry name" value="DUF3585"/>
    <property type="match status" value="1"/>
</dbReference>
<evidence type="ECO:0000256" key="10">
    <source>
        <dbReference type="ARBA" id="ARBA00022857"/>
    </source>
</evidence>
<evidence type="ECO:0000256" key="11">
    <source>
        <dbReference type="ARBA" id="ARBA00023002"/>
    </source>
</evidence>
<comment type="catalytic activity">
    <reaction evidence="15">
        <text>L-methionyl-[F-actin] + NADPH + O2 + H(+) = L-methionyl-(R)-S-oxide-[F-actin] + NADP(+) + H2O</text>
        <dbReference type="Rhea" id="RHEA:51308"/>
        <dbReference type="Rhea" id="RHEA-COMP:12953"/>
        <dbReference type="Rhea" id="RHEA-COMP:12956"/>
        <dbReference type="ChEBI" id="CHEBI:15377"/>
        <dbReference type="ChEBI" id="CHEBI:15378"/>
        <dbReference type="ChEBI" id="CHEBI:15379"/>
        <dbReference type="ChEBI" id="CHEBI:16044"/>
        <dbReference type="ChEBI" id="CHEBI:45764"/>
        <dbReference type="ChEBI" id="CHEBI:57783"/>
        <dbReference type="ChEBI" id="CHEBI:58349"/>
        <dbReference type="EC" id="1.14.13.225"/>
    </reaction>
</comment>
<accession>A0A814EAC0</accession>
<dbReference type="GO" id="GO:0005737">
    <property type="term" value="C:cytoplasm"/>
    <property type="evidence" value="ECO:0007669"/>
    <property type="project" value="UniProtKB-SubCell"/>
</dbReference>
<evidence type="ECO:0000256" key="15">
    <source>
        <dbReference type="ARBA" id="ARBA00049522"/>
    </source>
</evidence>
<dbReference type="Gene3D" id="2.10.110.10">
    <property type="entry name" value="Cysteine Rich Protein"/>
    <property type="match status" value="1"/>
</dbReference>
<evidence type="ECO:0000256" key="16">
    <source>
        <dbReference type="PROSITE-ProRule" id="PRU00125"/>
    </source>
</evidence>
<dbReference type="EMBL" id="CAJNOC010003048">
    <property type="protein sequence ID" value="CAF0965283.1"/>
    <property type="molecule type" value="Genomic_DNA"/>
</dbReference>
<dbReference type="InterPro" id="IPR022735">
    <property type="entry name" value="bMERB_dom"/>
</dbReference>
<comment type="similarity">
    <text evidence="3">Belongs to the Mical family.</text>
</comment>
<evidence type="ECO:0000256" key="17">
    <source>
        <dbReference type="SAM" id="MobiDB-lite"/>
    </source>
</evidence>
<dbReference type="InterPro" id="IPR001715">
    <property type="entry name" value="CH_dom"/>
</dbReference>
<feature type="compositionally biased region" description="Low complexity" evidence="17">
    <location>
        <begin position="987"/>
        <end position="998"/>
    </location>
</feature>
<dbReference type="Pfam" id="PF25413">
    <property type="entry name" value="Rossman_Mical"/>
    <property type="match status" value="1"/>
</dbReference>
<keyword evidence="9 16" id="KW-0862">Zinc</keyword>
<dbReference type="EC" id="1.14.13.225" evidence="4"/>
<evidence type="ECO:0000256" key="3">
    <source>
        <dbReference type="ARBA" id="ARBA00008223"/>
    </source>
</evidence>
<comment type="cofactor">
    <cofactor evidence="1">
        <name>FAD</name>
        <dbReference type="ChEBI" id="CHEBI:57692"/>
    </cofactor>
</comment>
<feature type="compositionally biased region" description="Basic and acidic residues" evidence="17">
    <location>
        <begin position="1152"/>
        <end position="1168"/>
    </location>
</feature>
<feature type="region of interest" description="Disordered" evidence="17">
    <location>
        <begin position="870"/>
        <end position="907"/>
    </location>
</feature>
<keyword evidence="13 16" id="KW-0440">LIM domain</keyword>
<dbReference type="InterPro" id="IPR036872">
    <property type="entry name" value="CH_dom_sf"/>
</dbReference>
<dbReference type="Proteomes" id="UP000663879">
    <property type="component" value="Unassembled WGS sequence"/>
</dbReference>
<keyword evidence="6" id="KW-0285">Flavoprotein</keyword>
<feature type="domain" description="Calponin-homology (CH)" evidence="18">
    <location>
        <begin position="533"/>
        <end position="641"/>
    </location>
</feature>
<protein>
    <recommendedName>
        <fullName evidence="4">F-actin monooxygenase</fullName>
        <ecNumber evidence="4">1.14.13.225</ecNumber>
    </recommendedName>
</protein>
<evidence type="ECO:0000256" key="14">
    <source>
        <dbReference type="ARBA" id="ARBA00023203"/>
    </source>
</evidence>
<feature type="compositionally biased region" description="Low complexity" evidence="17">
    <location>
        <begin position="876"/>
        <end position="904"/>
    </location>
</feature>
<gene>
    <name evidence="20" type="ORF">OXX778_LOCUS14633</name>
</gene>
<feature type="region of interest" description="Disordered" evidence="17">
    <location>
        <begin position="977"/>
        <end position="998"/>
    </location>
</feature>
<name>A0A814EAC0_9BILA</name>
<keyword evidence="12" id="KW-0503">Monooxygenase</keyword>
<sequence>MNNYDYTNNAKSFEQLFDTFIQSNTSKSIKQSFENLADHLDINLDSVYTHGFKLNASNRGFTNRHSLTPSTTTRLIYKIIKSKTNYWKSNELWKKYDKKANSKEYLNKSQNSSEPLNVLIIGCGPVGLRLSIECALLGFKCTIVEKRDRFSRNNVLHLWPFTIQDLKSLGAKLFYGKFCAGSIDHISIRKLQCVLLKCALLLGVNVHFNTSFEEILEPSENDPFWRIKCIPENHSVTKESFNAIIGADGRRNSLPGFNRKEFRGRLAIGITANFINYNTAEEAEVQERSGVAFIFDQKFFLDLKQETKIDLENIVYYKDDTHYFVMTAKRQSLFDKGVLYDDFSDPNLLLSKQNVNFENLCMYAKEAAYNSTNKKLYRLDFAKNHYGQPDVAMFDFTSLFHSENASRIVVRKGRKFLMSLVGDSLLEPFWPLGTGIARGFLAVFDTAWQLKGFANDLDPLELLHERENIYQLLSQTTHDNISKNYQEFTIDPTTRYVNLNLKQMKKTIDINDMQLRALYDTSTSPIYSNTLIKKDSSILMNWAQIIVQPYSLKIENFQSSWQDALVYLAILNRYRPDLINYASLQENNQRQNWLILFNLIETKLGLLEIGDNLKKEFLNDHHLPSKSSVLYLLDKIYNYFKNEPILDMEQNENIEMEINVDANKNSKEDGVMSGLKRRGSLVKSALFQNRINFFNNNALQQGIGEKIKCQEKLTQIDSQFYCYKCNERVFQMDRMNLFDDVILHVNCFKCEDCDRPLRTIGFNHLISQDNNKYLFYCTSHGVNKKERDVKLDENNVDFGSLKRNFDLRLRNKFNQDKYYEHNDEDELDECRKYSPRKQENLTNLKSDIPKHDYLTDLQRENFQKRSEFYSNTYNKPNYSTNTETSNYSTPNTSFTSPSNPTTPNIDDHNLKERAEFESILETDEFNKDEDDVINEEDIDLNNVFSDSDEEEEIDESDEEFFSLDTKYITLRNNQRVESPIDSKSKSRSPFSQSSSNSDINNKIIDKQLDNLVDVYLIRKRAQEKAKLKSDEELGINSKISIKKVKLTDFDEEDFDEVHKENSVEIKRTSLNYQSAPLAKCETLEEDDDSFILLEQPKKKLIKPNLKLSSSSNESFSDDDLSSSSLIDSFNALNVENSPRLNSKKSPFYKKRVSNEERKLEKQKQDKRLRMSQELQRKHDELTQKIDEFTITGANLENRINNLDKKSFGYELVKKSLESKLYDVRHKKNVLIRIENELVIQSQALAIEDKLSECRGKLKETIDLPEELKTNRIKETEKCLMEKLVDLIEAKNNLVEQLEILKLMESEEDKHVLDILAKETNQDFKSSSNDLLDEFKSFNDII</sequence>
<feature type="region of interest" description="Disordered" evidence="17">
    <location>
        <begin position="1140"/>
        <end position="1168"/>
    </location>
</feature>
<evidence type="ECO:0000259" key="18">
    <source>
        <dbReference type="PROSITE" id="PS50021"/>
    </source>
</evidence>
<dbReference type="GO" id="GO:0046872">
    <property type="term" value="F:metal ion binding"/>
    <property type="evidence" value="ECO:0007669"/>
    <property type="project" value="UniProtKB-KW"/>
</dbReference>
<dbReference type="PANTHER" id="PTHR23167">
    <property type="entry name" value="CALPONIN HOMOLOGY DOMAIN-CONTAINING PROTEIN DDB_G0272472-RELATED"/>
    <property type="match status" value="1"/>
</dbReference>
<keyword evidence="5" id="KW-0963">Cytoplasm</keyword>
<evidence type="ECO:0000256" key="2">
    <source>
        <dbReference type="ARBA" id="ARBA00004496"/>
    </source>
</evidence>
<dbReference type="InterPro" id="IPR036188">
    <property type="entry name" value="FAD/NAD-bd_sf"/>
</dbReference>
<evidence type="ECO:0000256" key="9">
    <source>
        <dbReference type="ARBA" id="ARBA00022833"/>
    </source>
</evidence>
<evidence type="ECO:0000313" key="20">
    <source>
        <dbReference type="EMBL" id="CAF0965283.1"/>
    </source>
</evidence>
<organism evidence="20 21">
    <name type="scientific">Brachionus calyciflorus</name>
    <dbReference type="NCBI Taxonomy" id="104777"/>
    <lineage>
        <taxon>Eukaryota</taxon>
        <taxon>Metazoa</taxon>
        <taxon>Spiralia</taxon>
        <taxon>Gnathifera</taxon>
        <taxon>Rotifera</taxon>
        <taxon>Eurotatoria</taxon>
        <taxon>Monogononta</taxon>
        <taxon>Pseudotrocha</taxon>
        <taxon>Ploima</taxon>
        <taxon>Brachionidae</taxon>
        <taxon>Brachionus</taxon>
    </lineage>
</organism>
<dbReference type="GO" id="GO:0120501">
    <property type="term" value="F:F-actin monooxygenase activity"/>
    <property type="evidence" value="ECO:0007669"/>
    <property type="project" value="UniProtKB-EC"/>
</dbReference>
<keyword evidence="10" id="KW-0521">NADP</keyword>
<evidence type="ECO:0000256" key="7">
    <source>
        <dbReference type="ARBA" id="ARBA00022723"/>
    </source>
</evidence>
<evidence type="ECO:0000256" key="13">
    <source>
        <dbReference type="ARBA" id="ARBA00023038"/>
    </source>
</evidence>
<evidence type="ECO:0000256" key="8">
    <source>
        <dbReference type="ARBA" id="ARBA00022827"/>
    </source>
</evidence>
<dbReference type="InterPro" id="IPR050540">
    <property type="entry name" value="F-actin_Monoox_Mical"/>
</dbReference>
<evidence type="ECO:0000256" key="4">
    <source>
        <dbReference type="ARBA" id="ARBA00012709"/>
    </source>
</evidence>
<dbReference type="Pfam" id="PF00412">
    <property type="entry name" value="LIM"/>
    <property type="match status" value="1"/>
</dbReference>
<comment type="caution">
    <text evidence="20">The sequence shown here is derived from an EMBL/GenBank/DDBJ whole genome shotgun (WGS) entry which is preliminary data.</text>
</comment>
<dbReference type="PROSITE" id="PS50023">
    <property type="entry name" value="LIM_DOMAIN_2"/>
    <property type="match status" value="1"/>
</dbReference>
<evidence type="ECO:0000256" key="5">
    <source>
        <dbReference type="ARBA" id="ARBA00022490"/>
    </source>
</evidence>
<dbReference type="OrthoDB" id="20799at2759"/>
<reference evidence="20" key="1">
    <citation type="submission" date="2021-02" db="EMBL/GenBank/DDBJ databases">
        <authorList>
            <person name="Nowell W R."/>
        </authorList>
    </citation>
    <scope>NUCLEOTIDE SEQUENCE</scope>
    <source>
        <strain evidence="20">Ploen Becks lab</strain>
    </source>
</reference>
<feature type="domain" description="LIM zinc-binding" evidence="19">
    <location>
        <begin position="720"/>
        <end position="787"/>
    </location>
</feature>
<dbReference type="GO" id="GO:0003779">
    <property type="term" value="F:actin binding"/>
    <property type="evidence" value="ECO:0007669"/>
    <property type="project" value="UniProtKB-KW"/>
</dbReference>
<dbReference type="PANTHER" id="PTHR23167:SF54">
    <property type="entry name" value="[F-ACTIN]-MONOOXYGENASE MICAL"/>
    <property type="match status" value="1"/>
</dbReference>
<dbReference type="InterPro" id="IPR001781">
    <property type="entry name" value="Znf_LIM"/>
</dbReference>
<evidence type="ECO:0000256" key="6">
    <source>
        <dbReference type="ARBA" id="ARBA00022630"/>
    </source>
</evidence>
<keyword evidence="7 16" id="KW-0479">Metal-binding</keyword>
<dbReference type="Pfam" id="PF12130">
    <property type="entry name" value="bMERB_dom"/>
    <property type="match status" value="1"/>
</dbReference>
<proteinExistence type="inferred from homology"/>
<dbReference type="Gene3D" id="3.50.50.60">
    <property type="entry name" value="FAD/NAD(P)-binding domain"/>
    <property type="match status" value="1"/>
</dbReference>
<dbReference type="Gene3D" id="1.10.418.10">
    <property type="entry name" value="Calponin-like domain"/>
    <property type="match status" value="1"/>
</dbReference>
<dbReference type="SUPFAM" id="SSF51905">
    <property type="entry name" value="FAD/NAD(P)-binding domain"/>
    <property type="match status" value="1"/>
</dbReference>
<keyword evidence="8" id="KW-0274">FAD</keyword>
<dbReference type="InterPro" id="IPR057494">
    <property type="entry name" value="Rossman_Mical"/>
</dbReference>
<dbReference type="Pfam" id="PF00307">
    <property type="entry name" value="CH"/>
    <property type="match status" value="1"/>
</dbReference>
<dbReference type="PROSITE" id="PS50021">
    <property type="entry name" value="CH"/>
    <property type="match status" value="1"/>
</dbReference>
<evidence type="ECO:0000256" key="12">
    <source>
        <dbReference type="ARBA" id="ARBA00023033"/>
    </source>
</evidence>
<evidence type="ECO:0000313" key="21">
    <source>
        <dbReference type="Proteomes" id="UP000663879"/>
    </source>
</evidence>